<evidence type="ECO:0000313" key="2">
    <source>
        <dbReference type="Proteomes" id="UP001374535"/>
    </source>
</evidence>
<sequence length="104" mass="12197">MRVSEIEWLMILKQPHLSHASLNFLHSPSSQSIFSISITGILLSSILLCNDEQTTDIPHTRFSSNRKPIYIYIFKIDLLWGKDFFFIYNISFIKFINVNALFNR</sequence>
<organism evidence="1 2">
    <name type="scientific">Vigna mungo</name>
    <name type="common">Black gram</name>
    <name type="synonym">Phaseolus mungo</name>
    <dbReference type="NCBI Taxonomy" id="3915"/>
    <lineage>
        <taxon>Eukaryota</taxon>
        <taxon>Viridiplantae</taxon>
        <taxon>Streptophyta</taxon>
        <taxon>Embryophyta</taxon>
        <taxon>Tracheophyta</taxon>
        <taxon>Spermatophyta</taxon>
        <taxon>Magnoliopsida</taxon>
        <taxon>eudicotyledons</taxon>
        <taxon>Gunneridae</taxon>
        <taxon>Pentapetalae</taxon>
        <taxon>rosids</taxon>
        <taxon>fabids</taxon>
        <taxon>Fabales</taxon>
        <taxon>Fabaceae</taxon>
        <taxon>Papilionoideae</taxon>
        <taxon>50 kb inversion clade</taxon>
        <taxon>NPAAA clade</taxon>
        <taxon>indigoferoid/millettioid clade</taxon>
        <taxon>Phaseoleae</taxon>
        <taxon>Vigna</taxon>
    </lineage>
</organism>
<dbReference type="EMBL" id="CP144696">
    <property type="protein sequence ID" value="WVZ11199.1"/>
    <property type="molecule type" value="Genomic_DNA"/>
</dbReference>
<name>A0AAQ3RX41_VIGMU</name>
<reference evidence="1 2" key="1">
    <citation type="journal article" date="2023" name="Life. Sci Alliance">
        <title>Evolutionary insights into 3D genome organization and epigenetic landscape of Vigna mungo.</title>
        <authorList>
            <person name="Junaid A."/>
            <person name="Singh B."/>
            <person name="Bhatia S."/>
        </authorList>
    </citation>
    <scope>NUCLEOTIDE SEQUENCE [LARGE SCALE GENOMIC DNA]</scope>
    <source>
        <strain evidence="1">Urdbean</strain>
    </source>
</reference>
<accession>A0AAQ3RX41</accession>
<gene>
    <name evidence="1" type="ORF">V8G54_015729</name>
</gene>
<keyword evidence="2" id="KW-1185">Reference proteome</keyword>
<dbReference type="Proteomes" id="UP001374535">
    <property type="component" value="Chromosome 5"/>
</dbReference>
<evidence type="ECO:0000313" key="1">
    <source>
        <dbReference type="EMBL" id="WVZ11199.1"/>
    </source>
</evidence>
<dbReference type="AlphaFoldDB" id="A0AAQ3RX41"/>
<protein>
    <submittedName>
        <fullName evidence="1">Uncharacterized protein</fullName>
    </submittedName>
</protein>
<proteinExistence type="predicted"/>